<dbReference type="AlphaFoldDB" id="A0A0E4CRA1"/>
<proteinExistence type="predicted"/>
<dbReference type="STRING" id="141349.BN1232_05946"/>
<protein>
    <submittedName>
        <fullName evidence="1">Putative sterol carrier protein</fullName>
    </submittedName>
</protein>
<evidence type="ECO:0000313" key="2">
    <source>
        <dbReference type="Proteomes" id="UP000199251"/>
    </source>
</evidence>
<evidence type="ECO:0000313" key="1">
    <source>
        <dbReference type="EMBL" id="CQD23934.1"/>
    </source>
</evidence>
<dbReference type="EMBL" id="CTEE01000002">
    <property type="protein sequence ID" value="CQD23934.1"/>
    <property type="molecule type" value="Genomic_DNA"/>
</dbReference>
<accession>A0A0E4CRA1</accession>
<dbReference type="Gene3D" id="3.30.1050.10">
    <property type="entry name" value="SCP2 sterol-binding domain"/>
    <property type="match status" value="1"/>
</dbReference>
<gene>
    <name evidence="1" type="ORF">BN1232_05946</name>
</gene>
<reference evidence="1 2" key="1">
    <citation type="submission" date="2015-03" db="EMBL/GenBank/DDBJ databases">
        <authorList>
            <person name="Urmite Genomes"/>
        </authorList>
    </citation>
    <scope>NUCLEOTIDE SEQUENCE [LARGE SCALE GENOMIC DNA]</scope>
    <source>
        <strain evidence="1 2">CSUR P1491</strain>
    </source>
</reference>
<dbReference type="InterPro" id="IPR036527">
    <property type="entry name" value="SCP2_sterol-bd_dom_sf"/>
</dbReference>
<dbReference type="OrthoDB" id="5418706at2"/>
<dbReference type="RefSeq" id="WP_090609760.1">
    <property type="nucleotide sequence ID" value="NZ_CTEE01000002.1"/>
</dbReference>
<name>A0A0E4CRA1_MYCLN</name>
<sequence>MGVFKDRVEATKYIAGIFEEAVDDESIADQLAASGVVLQLNCSDPDIQVTVDMPNKKVFTGNCDIKPTVAMFMTSDMANRFWQGNLNLAVALAKGQVRAKGPVPKILKLIPVAKKLFPRYEELLRAEGRTDLLVV</sequence>
<organism evidence="1 2">
    <name type="scientific">Mycobacterium lentiflavum</name>
    <dbReference type="NCBI Taxonomy" id="141349"/>
    <lineage>
        <taxon>Bacteria</taxon>
        <taxon>Bacillati</taxon>
        <taxon>Actinomycetota</taxon>
        <taxon>Actinomycetes</taxon>
        <taxon>Mycobacteriales</taxon>
        <taxon>Mycobacteriaceae</taxon>
        <taxon>Mycobacterium</taxon>
        <taxon>Mycobacterium simiae complex</taxon>
    </lineage>
</organism>
<dbReference type="Proteomes" id="UP000199251">
    <property type="component" value="Unassembled WGS sequence"/>
</dbReference>
<dbReference type="SUPFAM" id="SSF55718">
    <property type="entry name" value="SCP-like"/>
    <property type="match status" value="1"/>
</dbReference>